<sequence length="165" mass="16867">MKIKTLVALASLSLLVACGGGGFDAGETGSGGGSGGGTLTLEHTLTAPLVGANTFATSITITSDTEKQVALFWSADSEFNAADNSNKIYSNVCSGTCLNTVQTITCSVTATPTLTCGLPKDITFGAGNLIAVSCGYTNNIIYDSFFINNKNNKCSIKSVGITFNP</sequence>
<dbReference type="Proteomes" id="UP000244906">
    <property type="component" value="Unassembled WGS sequence"/>
</dbReference>
<reference evidence="2 3" key="1">
    <citation type="submission" date="2018-04" db="EMBL/GenBank/DDBJ databases">
        <title>Thalassorhabdus spongiae gen. nov., sp. nov., isolated from a marine sponge in South-West Iceland.</title>
        <authorList>
            <person name="Knobloch S."/>
            <person name="Daussin A."/>
            <person name="Johannsson R."/>
            <person name="Marteinsson V.T."/>
        </authorList>
    </citation>
    <scope>NUCLEOTIDE SEQUENCE [LARGE SCALE GENOMIC DNA]</scope>
    <source>
        <strain evidence="2 3">Hp12</strain>
    </source>
</reference>
<proteinExistence type="predicted"/>
<comment type="caution">
    <text evidence="2">The sequence shown here is derived from an EMBL/GenBank/DDBJ whole genome shotgun (WGS) entry which is preliminary data.</text>
</comment>
<evidence type="ECO:0000313" key="2">
    <source>
        <dbReference type="EMBL" id="PVZ68942.1"/>
    </source>
</evidence>
<gene>
    <name evidence="2" type="ORF">DC094_11895</name>
</gene>
<name>A0A2V1GZV8_9GAMM</name>
<dbReference type="EMBL" id="QDDL01000004">
    <property type="protein sequence ID" value="PVZ68942.1"/>
    <property type="molecule type" value="Genomic_DNA"/>
</dbReference>
<keyword evidence="1" id="KW-0732">Signal</keyword>
<organism evidence="2 3">
    <name type="scientific">Pelagibaculum spongiae</name>
    <dbReference type="NCBI Taxonomy" id="2080658"/>
    <lineage>
        <taxon>Bacteria</taxon>
        <taxon>Pseudomonadati</taxon>
        <taxon>Pseudomonadota</taxon>
        <taxon>Gammaproteobacteria</taxon>
        <taxon>Oceanospirillales</taxon>
        <taxon>Pelagibaculum</taxon>
    </lineage>
</organism>
<dbReference type="AlphaFoldDB" id="A0A2V1GZV8"/>
<accession>A0A2V1GZV8</accession>
<dbReference type="RefSeq" id="WP_116687326.1">
    <property type="nucleotide sequence ID" value="NZ_CAWNYD010000004.1"/>
</dbReference>
<feature type="chain" id="PRO_5015846947" description="Lipoprotein" evidence="1">
    <location>
        <begin position="20"/>
        <end position="165"/>
    </location>
</feature>
<keyword evidence="3" id="KW-1185">Reference proteome</keyword>
<evidence type="ECO:0000256" key="1">
    <source>
        <dbReference type="SAM" id="SignalP"/>
    </source>
</evidence>
<feature type="signal peptide" evidence="1">
    <location>
        <begin position="1"/>
        <end position="19"/>
    </location>
</feature>
<protein>
    <recommendedName>
        <fullName evidence="4">Lipoprotein</fullName>
    </recommendedName>
</protein>
<dbReference type="PROSITE" id="PS51257">
    <property type="entry name" value="PROKAR_LIPOPROTEIN"/>
    <property type="match status" value="1"/>
</dbReference>
<evidence type="ECO:0008006" key="4">
    <source>
        <dbReference type="Google" id="ProtNLM"/>
    </source>
</evidence>
<evidence type="ECO:0000313" key="3">
    <source>
        <dbReference type="Proteomes" id="UP000244906"/>
    </source>
</evidence>